<dbReference type="Proteomes" id="UP001629432">
    <property type="component" value="Unassembled WGS sequence"/>
</dbReference>
<feature type="domain" description="HEPN/Toprim N-terminal" evidence="1">
    <location>
        <begin position="1"/>
        <end position="234"/>
    </location>
</feature>
<accession>A0ABW9E6A2</accession>
<keyword evidence="3" id="KW-1185">Reference proteome</keyword>
<evidence type="ECO:0000259" key="1">
    <source>
        <dbReference type="Pfam" id="PF18871"/>
    </source>
</evidence>
<comment type="caution">
    <text evidence="2">The sequence shown here is derived from an EMBL/GenBank/DDBJ whole genome shotgun (WGS) entry which is preliminary data.</text>
</comment>
<dbReference type="InterPro" id="IPR041487">
    <property type="entry name" value="HEPN/Toprim-NTD1"/>
</dbReference>
<reference evidence="2 3" key="1">
    <citation type="journal article" date="2024" name="Chem. Sci.">
        <title>Discovery of megapolipeptins by genome mining of a Burkholderiales bacteria collection.</title>
        <authorList>
            <person name="Paulo B.S."/>
            <person name="Recchia M.J.J."/>
            <person name="Lee S."/>
            <person name="Fergusson C.H."/>
            <person name="Romanowski S.B."/>
            <person name="Hernandez A."/>
            <person name="Krull N."/>
            <person name="Liu D.Y."/>
            <person name="Cavanagh H."/>
            <person name="Bos A."/>
            <person name="Gray C.A."/>
            <person name="Murphy B.T."/>
            <person name="Linington R.G."/>
            <person name="Eustaquio A.S."/>
        </authorList>
    </citation>
    <scope>NUCLEOTIDE SEQUENCE [LARGE SCALE GENOMIC DNA]</scope>
    <source>
        <strain evidence="2 3">RL17-338-BIC-A</strain>
    </source>
</reference>
<evidence type="ECO:0000313" key="3">
    <source>
        <dbReference type="Proteomes" id="UP001629432"/>
    </source>
</evidence>
<dbReference type="EMBL" id="JAQQCF010000066">
    <property type="protein sequence ID" value="MFM0642333.1"/>
    <property type="molecule type" value="Genomic_DNA"/>
</dbReference>
<protein>
    <submittedName>
        <fullName evidence="2">HEPN/Toprim-associated domain-containing protein</fullName>
    </submittedName>
</protein>
<sequence>MGTEISLDIGGLTVDWSKNVRGTDHGPLYQERDRKRLPCDGIDYEYLESEGEDPAGFEMSFSRSLGTISRRLELLGFRLDAVRHFYEVATKQWREDRLTLMDASEANGVGAETIPEPMNFDEYLTFIRTYPLETLSDQVIEDMSDNGERRFGDRFGGKEQLARIPGDSEGKSWAYSERSFFGALINFLGPYSMLRLLAECPDNLNLTVDWGYGPLVEEGRASVDEFTPCARRSQTFLVVTEGSSDVHILKHAIQLLRPEVADFFRFIDVSERHPFSGTGGLVRFAEGLAKIDVQNKIVFLFDNDAEGVEALKAVRRFKLPLNMGTLVLPDMEEFRQFPSQGPDGITNSDINGRAAAIECYLDLNLPQYGPAKVVWTNYKKDSGVYHGALEHKESYANEFFDQKAETIRDGGYDVSKIERVLDALIEECSWLAVADFC</sequence>
<dbReference type="Pfam" id="PF18871">
    <property type="entry name" value="HEPN_Toprim_N"/>
    <property type="match status" value="1"/>
</dbReference>
<dbReference type="RefSeq" id="WP_408340930.1">
    <property type="nucleotide sequence ID" value="NZ_JAQQCF010000066.1"/>
</dbReference>
<organism evidence="2 3">
    <name type="scientific">Paraburkholderia metrosideri</name>
    <dbReference type="NCBI Taxonomy" id="580937"/>
    <lineage>
        <taxon>Bacteria</taxon>
        <taxon>Pseudomonadati</taxon>
        <taxon>Pseudomonadota</taxon>
        <taxon>Betaproteobacteria</taxon>
        <taxon>Burkholderiales</taxon>
        <taxon>Burkholderiaceae</taxon>
        <taxon>Paraburkholderia</taxon>
    </lineage>
</organism>
<name>A0ABW9E6A2_9BURK</name>
<gene>
    <name evidence="2" type="ORF">PQQ63_37250</name>
</gene>
<proteinExistence type="predicted"/>
<evidence type="ECO:0000313" key="2">
    <source>
        <dbReference type="EMBL" id="MFM0642333.1"/>
    </source>
</evidence>